<accession>A0A3G4ZXA3</accession>
<dbReference type="Pfam" id="PF12796">
    <property type="entry name" value="Ank_2"/>
    <property type="match status" value="1"/>
</dbReference>
<dbReference type="Gene3D" id="1.25.40.20">
    <property type="entry name" value="Ankyrin repeat-containing domain"/>
    <property type="match status" value="1"/>
</dbReference>
<sequence>MSPHYILQYTAMNANDRAAKFMKLIYDRDEMGCDRFAKKYHDFYDVKVSIKYDENWIITPFLVACYIGYETTINRMIEYGADITVLDSLEWNALMLACDSRDREPINVVKILINKYDVNIKNYHGESALTIAYKQLHWKTVEYLIDNNADFATHIDMLTDYHSYNRSSSLEKSVKNMHNHIRDKYRQYIINVINNDQSVDNVIAECFRKTYVPQLVDIIAEFII</sequence>
<evidence type="ECO:0000313" key="3">
    <source>
        <dbReference type="EMBL" id="AYV79525.1"/>
    </source>
</evidence>
<dbReference type="SMART" id="SM00248">
    <property type="entry name" value="ANK"/>
    <property type="match status" value="3"/>
</dbReference>
<proteinExistence type="predicted"/>
<gene>
    <name evidence="3" type="ORF">Faunusvirus20_8</name>
</gene>
<evidence type="ECO:0000256" key="1">
    <source>
        <dbReference type="ARBA" id="ARBA00022737"/>
    </source>
</evidence>
<dbReference type="PANTHER" id="PTHR23206:SF8">
    <property type="entry name" value="ANKYRIN REPEAT AND KH DOMAIN-CONTAINING 1"/>
    <property type="match status" value="1"/>
</dbReference>
<dbReference type="EMBL" id="MK072151">
    <property type="protein sequence ID" value="AYV79525.1"/>
    <property type="molecule type" value="Genomic_DNA"/>
</dbReference>
<dbReference type="SUPFAM" id="SSF48403">
    <property type="entry name" value="Ankyrin repeat"/>
    <property type="match status" value="1"/>
</dbReference>
<dbReference type="InterPro" id="IPR036770">
    <property type="entry name" value="Ankyrin_rpt-contain_sf"/>
</dbReference>
<name>A0A3G4ZXA3_9VIRU</name>
<organism evidence="3">
    <name type="scientific">Faunusvirus sp</name>
    <dbReference type="NCBI Taxonomy" id="2487766"/>
    <lineage>
        <taxon>Viruses</taxon>
        <taxon>Varidnaviria</taxon>
        <taxon>Bamfordvirae</taxon>
        <taxon>Nucleocytoviricota</taxon>
        <taxon>Megaviricetes</taxon>
        <taxon>Imitervirales</taxon>
        <taxon>Mimiviridae</taxon>
    </lineage>
</organism>
<dbReference type="InterPro" id="IPR002110">
    <property type="entry name" value="Ankyrin_rpt"/>
</dbReference>
<protein>
    <submittedName>
        <fullName evidence="3">Uncharacterized protein</fullName>
    </submittedName>
</protein>
<keyword evidence="2" id="KW-0040">ANK repeat</keyword>
<keyword evidence="1" id="KW-0677">Repeat</keyword>
<dbReference type="PANTHER" id="PTHR23206">
    <property type="entry name" value="MASK PROTEIN"/>
    <property type="match status" value="1"/>
</dbReference>
<reference evidence="3" key="1">
    <citation type="submission" date="2018-10" db="EMBL/GenBank/DDBJ databases">
        <title>Hidden diversity of soil giant viruses.</title>
        <authorList>
            <person name="Schulz F."/>
            <person name="Alteio L."/>
            <person name="Goudeau D."/>
            <person name="Ryan E.M."/>
            <person name="Malmstrom R.R."/>
            <person name="Blanchard J."/>
            <person name="Woyke T."/>
        </authorList>
    </citation>
    <scope>NUCLEOTIDE SEQUENCE</scope>
    <source>
        <strain evidence="3">FNV1</strain>
    </source>
</reference>
<evidence type="ECO:0000256" key="2">
    <source>
        <dbReference type="ARBA" id="ARBA00023043"/>
    </source>
</evidence>
<dbReference type="InterPro" id="IPR051631">
    <property type="entry name" value="Ankyrin-KH/SAM_domain"/>
</dbReference>